<dbReference type="InterPro" id="IPR039904">
    <property type="entry name" value="TRANK1"/>
</dbReference>
<feature type="binding site" evidence="5">
    <location>
        <begin position="496"/>
        <end position="503"/>
    </location>
    <ligand>
        <name>ATP</name>
        <dbReference type="ChEBI" id="CHEBI:30616"/>
    </ligand>
</feature>
<keyword evidence="3 5" id="KW-0347">Helicase</keyword>
<evidence type="ECO:0000256" key="4">
    <source>
        <dbReference type="ARBA" id="ARBA00022840"/>
    </source>
</evidence>
<dbReference type="SUPFAM" id="SSF48452">
    <property type="entry name" value="TPR-like"/>
    <property type="match status" value="1"/>
</dbReference>
<evidence type="ECO:0000259" key="6">
    <source>
        <dbReference type="PROSITE" id="PS51198"/>
    </source>
</evidence>
<dbReference type="SUPFAM" id="SSF52540">
    <property type="entry name" value="P-loop containing nucleoside triphosphate hydrolases"/>
    <property type="match status" value="1"/>
</dbReference>
<dbReference type="InterPro" id="IPR011990">
    <property type="entry name" value="TPR-like_helical_dom_sf"/>
</dbReference>
<evidence type="ECO:0000256" key="2">
    <source>
        <dbReference type="ARBA" id="ARBA00022801"/>
    </source>
</evidence>
<comment type="caution">
    <text evidence="7">The sequence shown here is derived from an EMBL/GenBank/DDBJ whole genome shotgun (WGS) entry which is preliminary data.</text>
</comment>
<sequence length="2166" mass="246024">MRDRTKTAKPAGDFVLDPNLFAPATLREQTVLDIAIGNLEGTFLNYNIDRTKVLAKLMSVDTISHETATTLLYAIIDQFPTTAEAFPASLSFRLLSRLSQYFWTLGYPASGLNDSHRAVDLAHACLQVIPGLSLAGHDAVPEEEEDLGFVKKKRSQREKKKAKRNDRVVPVDTRHFDNLGVEVPKVREEAEVLAKSILDDQLRILQYYFQVLRKPELSDTFKKAYIPDIIVANGTQDAFTKNTANVSVTQPVSTTQEIPVAYPMVQPMRAALYFDTVDGFGDWRVYISTRADGNLRETKKKDPMLFKIIIKKIKELSKGHFSDDNQKRLNGPDVEIPVFEAKMTRDSRLVYQVDCAKEFDSDIEWQVLRIFGIYTHAQLDKRFWDAVGHQLGGKGKEYKKRCVFRNPQRPGDNVVAPASFPQAVEPTAPERAIRIPNLRDKDREELHSLLVLEKFVTFSQALLNSILADQDVAHVFQMSPQEQEIVQHGSSCYVLGRSGTGKTTTMIFKMLGIERTWEQSRELFQGTLSRPRQIFVTQSKVLAEKVEEYYAKLSQSLAAEQRSTQESSKISADKVQKGLVDHDEEELYRGDLPRRFGELEDKHFPLFVTYDQLCRLLETELAVKLGGVQERDDSDAASNASDLPESNDYMLQQRAYFVSYSEFLRSYWPHFSQKLTKRLDPALVFAEFMGVLKGSEQTLHSETGYLTQQEYEALSHRSHGTFSNQRDMIYAIFQAYQQRKALLRHYDAADRTHAIVTTLLNCGIPGRSVDFIYVDEVQDNLLIDAHILRSICNNPDGLFWAGDTAQTISAGSSFRFNDLKAFLYRLEKARSGEDSQKRPRSFQLITNYRSHNGIVSCAQSVVQLITEFWPHAIDVLAEEKGIVDGLKPVFFSGWDKTTVRYEQFLFGTSGSQIEFGAKQCILVRDDAAREKLRTQVGDIGLILTLYESKGLEFDDVLLYNFFEDSTVDAAQWRVVLNVLSGKDINCPRFDENRHSGVCRELKFLYVAITRARKNLWIADCSDRGASMRAVWDAKEQVHNCSPGDNVPQLATTSTPEEWAQTARALFDNRRYMQAVHSYERAGLLREKGVSYAYFLREQARAKLVTTRLQPSDASRNEAYLAAAEAFLSSAKVAPTEKLAYYRIAAECFSEGGEDGRAAEAYLSASEYTRSAQHYRKAGMFDEAVDVVQKHSEDIPSPSAEKIIDVAKIHYFTKNKLDQATRLFPTIEEAFKFMEDYEFDVARADLLERGGRFAEAAELHFAEGRTVQSIGLLLKDNHEESLMRAQSCLLDGLWSSLPFGVSMRFHQDQGNSGTEAFLKDLLPVCEQLNQISGITEHTSDQISMFQLIAARNYSSLQALGERFHTVHNDFISAMLCLDHAFSTTLNMQNASPSEVSTLLQSFLLYAKGLARIAFHWDPAHKTDLQRLFGFSEISANVFLVPKRTRLYHEVLKRKRIITTEEEAGITLRGQDLGQVIRTWIQGHLSSRARNENLACRNARAYFPCSAFIVFGDCARAGDCYNAHVPAASLDTDWFHCRIRINFQQILVYQTISALEGRGEQLREQKFWLSVLYHGLFPPSPKLGSNVHFDLTKVPEATRAMPIIQDWLRNIFYSLDPREQSLSFLHHLVEMLQLVFVLDPHSAQDYLLRAQCMKARPMWLLRNKDHQGGFYVVNDLVELLRGKAAHTISFGILFIKHVASETRGVNISALCRLIELVCGSCAITSRMNQSGLHDLSLPLTWLLELSLAPSVANRSLFMMIHLVQSLTGLLEKIYLGAEHLLFQGTNLSKVKFQIRAIFITRICRALCFLGYNVRDTKLRVQICRTITSLKQPNRLFHSLYKPFVYAVSWDDMVRVLRRTERSLATPLDEWIHLKAEKFVQAPLKPFQGVRIVLFKELADIPILLKGGTPVGQKLRAEAEPFVPRFAVLANSQVDDQDDDEPEEEAMADDAGGITHAEDLDAAASSIDAGRVEQTDVAPTEEEIKAAQKIQKLYRRWLRRSKFVTTASSDSRARWFLGNLEASKTLSLRVEYRRLFLGPLPHALVCLEKIYMSAQSMRKVALRRLKTAQHRELEEAVEQVDKGQRYLKDTTKLQKILGPRSPLHTGQDTRELKKHVVEVEELVHRIGIHTEDWDLLTAVRGIVKEPPAREEKKPKPELVVDDGLEIDYL</sequence>
<dbReference type="Pfam" id="PF13361">
    <property type="entry name" value="UvrD_C"/>
    <property type="match status" value="1"/>
</dbReference>
<keyword evidence="1 5" id="KW-0547">Nucleotide-binding</keyword>
<keyword evidence="8" id="KW-1185">Reference proteome</keyword>
<dbReference type="InterPro" id="IPR027417">
    <property type="entry name" value="P-loop_NTPase"/>
</dbReference>
<reference evidence="7 8" key="1">
    <citation type="submission" date="2019-02" db="EMBL/GenBank/DDBJ databases">
        <title>Genome sequencing of the rare red list fungi Antrodiella citrinella (Flaviporus citrinellus).</title>
        <authorList>
            <person name="Buettner E."/>
            <person name="Kellner H."/>
        </authorList>
    </citation>
    <scope>NUCLEOTIDE SEQUENCE [LARGE SCALE GENOMIC DNA]</scope>
    <source>
        <strain evidence="7 8">DSM 108506</strain>
    </source>
</reference>
<dbReference type="GO" id="GO:0004386">
    <property type="term" value="F:helicase activity"/>
    <property type="evidence" value="ECO:0007669"/>
    <property type="project" value="UniProtKB-UniRule"/>
</dbReference>
<dbReference type="Pfam" id="PF00580">
    <property type="entry name" value="UvrD-helicase"/>
    <property type="match status" value="1"/>
</dbReference>
<dbReference type="Gene3D" id="3.40.50.300">
    <property type="entry name" value="P-loop containing nucleotide triphosphate hydrolases"/>
    <property type="match status" value="2"/>
</dbReference>
<evidence type="ECO:0000256" key="1">
    <source>
        <dbReference type="ARBA" id="ARBA00022741"/>
    </source>
</evidence>
<dbReference type="OrthoDB" id="3156807at2759"/>
<keyword evidence="4 5" id="KW-0067">ATP-binding</keyword>
<organism evidence="7 8">
    <name type="scientific">Antrodiella citrinella</name>
    <dbReference type="NCBI Taxonomy" id="2447956"/>
    <lineage>
        <taxon>Eukaryota</taxon>
        <taxon>Fungi</taxon>
        <taxon>Dikarya</taxon>
        <taxon>Basidiomycota</taxon>
        <taxon>Agaricomycotina</taxon>
        <taxon>Agaricomycetes</taxon>
        <taxon>Polyporales</taxon>
        <taxon>Steccherinaceae</taxon>
        <taxon>Antrodiella</taxon>
    </lineage>
</organism>
<dbReference type="PROSITE" id="PS51198">
    <property type="entry name" value="UVRD_HELICASE_ATP_BIND"/>
    <property type="match status" value="1"/>
</dbReference>
<dbReference type="InterPro" id="IPR014016">
    <property type="entry name" value="UvrD-like_ATP-bd"/>
</dbReference>
<evidence type="ECO:0000313" key="8">
    <source>
        <dbReference type="Proteomes" id="UP000308730"/>
    </source>
</evidence>
<gene>
    <name evidence="7" type="ORF">EUX98_g1581</name>
</gene>
<accession>A0A4S4N153</accession>
<dbReference type="PANTHER" id="PTHR21529">
    <property type="entry name" value="MAMMARY TURMOR VIRUS RECEPTOR HOMOLOG 1, 2 MTVR1, 2"/>
    <property type="match status" value="1"/>
</dbReference>
<dbReference type="PROSITE" id="PS50096">
    <property type="entry name" value="IQ"/>
    <property type="match status" value="1"/>
</dbReference>
<protein>
    <recommendedName>
        <fullName evidence="6">UvrD-like helicase ATP-binding domain-containing protein</fullName>
    </recommendedName>
</protein>
<proteinExistence type="predicted"/>
<dbReference type="EMBL" id="SGPM01000018">
    <property type="protein sequence ID" value="THH32624.1"/>
    <property type="molecule type" value="Genomic_DNA"/>
</dbReference>
<name>A0A4S4N153_9APHY</name>
<feature type="domain" description="UvrD-like helicase ATP-binding" evidence="6">
    <location>
        <begin position="475"/>
        <end position="851"/>
    </location>
</feature>
<keyword evidence="2 5" id="KW-0378">Hydrolase</keyword>
<dbReference type="GO" id="GO:0005524">
    <property type="term" value="F:ATP binding"/>
    <property type="evidence" value="ECO:0007669"/>
    <property type="project" value="UniProtKB-UniRule"/>
</dbReference>
<dbReference type="PANTHER" id="PTHR21529:SF4">
    <property type="entry name" value="TPR AND ANKYRIN REPEAT-CONTAINING PROTEIN 1"/>
    <property type="match status" value="1"/>
</dbReference>
<evidence type="ECO:0000256" key="3">
    <source>
        <dbReference type="ARBA" id="ARBA00022806"/>
    </source>
</evidence>
<dbReference type="Proteomes" id="UP000308730">
    <property type="component" value="Unassembled WGS sequence"/>
</dbReference>
<evidence type="ECO:0000256" key="5">
    <source>
        <dbReference type="PROSITE-ProRule" id="PRU00560"/>
    </source>
</evidence>
<dbReference type="InterPro" id="IPR014017">
    <property type="entry name" value="DNA_helicase_UvrD-like_C"/>
</dbReference>
<dbReference type="GO" id="GO:0016787">
    <property type="term" value="F:hydrolase activity"/>
    <property type="evidence" value="ECO:0007669"/>
    <property type="project" value="UniProtKB-UniRule"/>
</dbReference>
<evidence type="ECO:0000313" key="7">
    <source>
        <dbReference type="EMBL" id="THH32624.1"/>
    </source>
</evidence>